<evidence type="ECO:0000256" key="1">
    <source>
        <dbReference type="ARBA" id="ARBA00004202"/>
    </source>
</evidence>
<dbReference type="PANTHER" id="PTHR43297:SF14">
    <property type="entry name" value="ATPASE AAA-TYPE CORE DOMAIN-CONTAINING PROTEIN"/>
    <property type="match status" value="1"/>
</dbReference>
<evidence type="ECO:0000256" key="6">
    <source>
        <dbReference type="ARBA" id="ARBA00022741"/>
    </source>
</evidence>
<keyword evidence="4" id="KW-1003">Cell membrane</keyword>
<organism evidence="12">
    <name type="scientific">Caldilineaceae bacterium SB0664_bin_27</name>
    <dbReference type="NCBI Taxonomy" id="2605260"/>
    <lineage>
        <taxon>Bacteria</taxon>
        <taxon>Bacillati</taxon>
        <taxon>Chloroflexota</taxon>
        <taxon>Caldilineae</taxon>
        <taxon>Caldilineales</taxon>
        <taxon>Caldilineaceae</taxon>
    </lineage>
</organism>
<evidence type="ECO:0000256" key="7">
    <source>
        <dbReference type="ARBA" id="ARBA00022840"/>
    </source>
</evidence>
<proteinExistence type="inferred from homology"/>
<keyword evidence="3" id="KW-0813">Transport</keyword>
<dbReference type="GO" id="GO:0005524">
    <property type="term" value="F:ATP binding"/>
    <property type="evidence" value="ECO:0007669"/>
    <property type="project" value="UniProtKB-KW"/>
</dbReference>
<evidence type="ECO:0000256" key="5">
    <source>
        <dbReference type="ARBA" id="ARBA00022519"/>
    </source>
</evidence>
<evidence type="ECO:0000256" key="4">
    <source>
        <dbReference type="ARBA" id="ARBA00022475"/>
    </source>
</evidence>
<dbReference type="PROSITE" id="PS50893">
    <property type="entry name" value="ABC_TRANSPORTER_2"/>
    <property type="match status" value="1"/>
</dbReference>
<keyword evidence="5" id="KW-0997">Cell inner membrane</keyword>
<dbReference type="EMBL" id="VXRG01000114">
    <property type="protein sequence ID" value="MXY94503.1"/>
    <property type="molecule type" value="Genomic_DNA"/>
</dbReference>
<comment type="similarity">
    <text evidence="2">Belongs to the ABC transporter superfamily.</text>
</comment>
<keyword evidence="8" id="KW-1278">Translocase</keyword>
<dbReference type="InterPro" id="IPR003439">
    <property type="entry name" value="ABC_transporter-like_ATP-bd"/>
</dbReference>
<dbReference type="GO" id="GO:0016887">
    <property type="term" value="F:ATP hydrolysis activity"/>
    <property type="evidence" value="ECO:0007669"/>
    <property type="project" value="InterPro"/>
</dbReference>
<evidence type="ECO:0000259" key="11">
    <source>
        <dbReference type="PROSITE" id="PS50893"/>
    </source>
</evidence>
<evidence type="ECO:0000256" key="2">
    <source>
        <dbReference type="ARBA" id="ARBA00005417"/>
    </source>
</evidence>
<keyword evidence="9" id="KW-0472">Membrane</keyword>
<dbReference type="PANTHER" id="PTHR43297">
    <property type="entry name" value="OLIGOPEPTIDE TRANSPORT ATP-BINDING PROTEIN APPD"/>
    <property type="match status" value="1"/>
</dbReference>
<comment type="subcellular location">
    <subcellularLocation>
        <location evidence="1">Cell membrane</location>
        <topology evidence="1">Peripheral membrane protein</topology>
    </subcellularLocation>
</comment>
<dbReference type="InterPro" id="IPR003593">
    <property type="entry name" value="AAA+_ATPase"/>
</dbReference>
<evidence type="ECO:0000256" key="8">
    <source>
        <dbReference type="ARBA" id="ARBA00022967"/>
    </source>
</evidence>
<dbReference type="FunFam" id="3.40.50.300:FF:000016">
    <property type="entry name" value="Oligopeptide ABC transporter ATP-binding component"/>
    <property type="match status" value="1"/>
</dbReference>
<reference evidence="12" key="1">
    <citation type="submission" date="2019-09" db="EMBL/GenBank/DDBJ databases">
        <title>Characterisation of the sponge microbiome using genome-centric metagenomics.</title>
        <authorList>
            <person name="Engelberts J.P."/>
            <person name="Robbins S.J."/>
            <person name="De Goeij J.M."/>
            <person name="Aranda M."/>
            <person name="Bell S.C."/>
            <person name="Webster N.S."/>
        </authorList>
    </citation>
    <scope>NUCLEOTIDE SEQUENCE</scope>
    <source>
        <strain evidence="12">SB0664_bin_27</strain>
    </source>
</reference>
<dbReference type="NCBIfam" id="TIGR01727">
    <property type="entry name" value="oligo_HPY"/>
    <property type="match status" value="1"/>
</dbReference>
<protein>
    <submittedName>
        <fullName evidence="12">ABC transporter ATP-binding protein</fullName>
    </submittedName>
</protein>
<dbReference type="InterPro" id="IPR013563">
    <property type="entry name" value="Oligopep_ABC_C"/>
</dbReference>
<dbReference type="PROSITE" id="PS00211">
    <property type="entry name" value="ABC_TRANSPORTER_1"/>
    <property type="match status" value="1"/>
</dbReference>
<dbReference type="AlphaFoldDB" id="A0A6B0YUW9"/>
<accession>A0A6B0YUW9</accession>
<sequence>MPDSQPILEVHDLHVHFKMLAGIVRAVDGVDFTVERGRCLGIVGESGCGKSVTARSILRLLPSSDTSGQILYHPDGDDEPIDLVSLDAKGDAIRAIRGKDIAMIFQEPMTSLTPVYTIGEQIMESIRKHQDLSEEEAQALAISMLNKVGIPDAERRFGDYPHQMSGGMRQRVMIAIALCCEPRVLIADEPTTALDVTIQAQILRLIRSLQQDLDMSVIMITHDLSVIAQLADFVVVMYLGQMAEKAPVVELFQDPKHPYTQALLRSIVRPDTPPREQLHSISGSVPDPRNAPSGCRFRNRCPSVHDRCVEDPPVVEFGPQHSATCWLYVDE</sequence>
<dbReference type="SUPFAM" id="SSF52540">
    <property type="entry name" value="P-loop containing nucleoside triphosphate hydrolases"/>
    <property type="match status" value="1"/>
</dbReference>
<dbReference type="Pfam" id="PF00005">
    <property type="entry name" value="ABC_tran"/>
    <property type="match status" value="1"/>
</dbReference>
<name>A0A6B0YUW9_9CHLR</name>
<evidence type="ECO:0000256" key="3">
    <source>
        <dbReference type="ARBA" id="ARBA00022448"/>
    </source>
</evidence>
<keyword evidence="6" id="KW-0547">Nucleotide-binding</keyword>
<feature type="domain" description="ABC transporter" evidence="11">
    <location>
        <begin position="8"/>
        <end position="264"/>
    </location>
</feature>
<dbReference type="Pfam" id="PF08352">
    <property type="entry name" value="oligo_HPY"/>
    <property type="match status" value="1"/>
</dbReference>
<gene>
    <name evidence="12" type="ORF">F4Y42_13765</name>
</gene>
<comment type="caution">
    <text evidence="12">The sequence shown here is derived from an EMBL/GenBank/DDBJ whole genome shotgun (WGS) entry which is preliminary data.</text>
</comment>
<dbReference type="CDD" id="cd03257">
    <property type="entry name" value="ABC_NikE_OppD_transporters"/>
    <property type="match status" value="1"/>
</dbReference>
<dbReference type="InterPro" id="IPR050388">
    <property type="entry name" value="ABC_Ni/Peptide_Import"/>
</dbReference>
<evidence type="ECO:0000256" key="9">
    <source>
        <dbReference type="ARBA" id="ARBA00023136"/>
    </source>
</evidence>
<feature type="region of interest" description="Disordered" evidence="10">
    <location>
        <begin position="273"/>
        <end position="292"/>
    </location>
</feature>
<dbReference type="GO" id="GO:0015833">
    <property type="term" value="P:peptide transport"/>
    <property type="evidence" value="ECO:0007669"/>
    <property type="project" value="InterPro"/>
</dbReference>
<dbReference type="Gene3D" id="3.40.50.300">
    <property type="entry name" value="P-loop containing nucleotide triphosphate hydrolases"/>
    <property type="match status" value="1"/>
</dbReference>
<keyword evidence="7 12" id="KW-0067">ATP-binding</keyword>
<dbReference type="InterPro" id="IPR027417">
    <property type="entry name" value="P-loop_NTPase"/>
</dbReference>
<dbReference type="InterPro" id="IPR017871">
    <property type="entry name" value="ABC_transporter-like_CS"/>
</dbReference>
<evidence type="ECO:0000256" key="10">
    <source>
        <dbReference type="SAM" id="MobiDB-lite"/>
    </source>
</evidence>
<dbReference type="SMART" id="SM00382">
    <property type="entry name" value="AAA"/>
    <property type="match status" value="1"/>
</dbReference>
<evidence type="ECO:0000313" key="12">
    <source>
        <dbReference type="EMBL" id="MXY94503.1"/>
    </source>
</evidence>
<dbReference type="GO" id="GO:0005886">
    <property type="term" value="C:plasma membrane"/>
    <property type="evidence" value="ECO:0007669"/>
    <property type="project" value="UniProtKB-SubCell"/>
</dbReference>